<proteinExistence type="predicted"/>
<dbReference type="EMBL" id="JAAAJB010000169">
    <property type="protein sequence ID" value="KAG0263120.1"/>
    <property type="molecule type" value="Genomic_DNA"/>
</dbReference>
<reference evidence="2" key="1">
    <citation type="journal article" date="2020" name="Fungal Divers.">
        <title>Resolving the Mortierellaceae phylogeny through synthesis of multi-gene phylogenetics and phylogenomics.</title>
        <authorList>
            <person name="Vandepol N."/>
            <person name="Liber J."/>
            <person name="Desiro A."/>
            <person name="Na H."/>
            <person name="Kennedy M."/>
            <person name="Barry K."/>
            <person name="Grigoriev I.V."/>
            <person name="Miller A.N."/>
            <person name="O'Donnell K."/>
            <person name="Stajich J.E."/>
            <person name="Bonito G."/>
        </authorList>
    </citation>
    <scope>NUCLEOTIDE SEQUENCE</scope>
    <source>
        <strain evidence="2">BC1065</strain>
    </source>
</reference>
<sequence>MNDSRYHIHHHRFDHRRLYASFLSCRNASHGASRPLITMPDGEIDIEAFLKEIDEVLGVADTEDEDEGMAGHHLDDSMYEDQSYPN</sequence>
<feature type="region of interest" description="Disordered" evidence="1">
    <location>
        <begin position="64"/>
        <end position="86"/>
    </location>
</feature>
<evidence type="ECO:0000256" key="1">
    <source>
        <dbReference type="SAM" id="MobiDB-lite"/>
    </source>
</evidence>
<evidence type="ECO:0000313" key="2">
    <source>
        <dbReference type="EMBL" id="KAG0263120.1"/>
    </source>
</evidence>
<evidence type="ECO:0000313" key="3">
    <source>
        <dbReference type="Proteomes" id="UP000807716"/>
    </source>
</evidence>
<dbReference type="AlphaFoldDB" id="A0A9P6QBP2"/>
<protein>
    <submittedName>
        <fullName evidence="2">Uncharacterized protein</fullName>
    </submittedName>
</protein>
<comment type="caution">
    <text evidence="2">The sequence shown here is derived from an EMBL/GenBank/DDBJ whole genome shotgun (WGS) entry which is preliminary data.</text>
</comment>
<dbReference type="Proteomes" id="UP000807716">
    <property type="component" value="Unassembled WGS sequence"/>
</dbReference>
<accession>A0A9P6QBP2</accession>
<keyword evidence="3" id="KW-1185">Reference proteome</keyword>
<gene>
    <name evidence="2" type="ORF">DFQ27_001922</name>
</gene>
<organism evidence="2 3">
    <name type="scientific">Actinomortierella ambigua</name>
    <dbReference type="NCBI Taxonomy" id="1343610"/>
    <lineage>
        <taxon>Eukaryota</taxon>
        <taxon>Fungi</taxon>
        <taxon>Fungi incertae sedis</taxon>
        <taxon>Mucoromycota</taxon>
        <taxon>Mortierellomycotina</taxon>
        <taxon>Mortierellomycetes</taxon>
        <taxon>Mortierellales</taxon>
        <taxon>Mortierellaceae</taxon>
        <taxon>Actinomortierella</taxon>
    </lineage>
</organism>
<name>A0A9P6QBP2_9FUNG</name>